<comment type="caution">
    <text evidence="1">The sequence shown here is derived from an EMBL/GenBank/DDBJ whole genome shotgun (WGS) entry which is preliminary data.</text>
</comment>
<sequence length="130" mass="13818">MDPATIALAAASLIATKIAERIGEGTGDGLAGVATRLLKRVKDRFAGDAEVDEALTRLEQKPGSEARAQEVAEVLEPRLEANPQFAKELQELLDEAEKREGNTQIVTNILGNARVNKVTNIGVAGDVTIN</sequence>
<dbReference type="RefSeq" id="WP_270044662.1">
    <property type="nucleotide sequence ID" value="NZ_JAPDOD010000046.1"/>
</dbReference>
<evidence type="ECO:0000313" key="1">
    <source>
        <dbReference type="EMBL" id="MDA0165404.1"/>
    </source>
</evidence>
<dbReference type="Proteomes" id="UP001149140">
    <property type="component" value="Unassembled WGS sequence"/>
</dbReference>
<proteinExistence type="predicted"/>
<organism evidence="1 2">
    <name type="scientific">Solirubrobacter ginsenosidimutans</name>
    <dbReference type="NCBI Taxonomy" id="490573"/>
    <lineage>
        <taxon>Bacteria</taxon>
        <taxon>Bacillati</taxon>
        <taxon>Actinomycetota</taxon>
        <taxon>Thermoleophilia</taxon>
        <taxon>Solirubrobacterales</taxon>
        <taxon>Solirubrobacteraceae</taxon>
        <taxon>Solirubrobacter</taxon>
    </lineage>
</organism>
<protein>
    <submittedName>
        <fullName evidence="1">Uncharacterized protein</fullName>
    </submittedName>
</protein>
<dbReference type="EMBL" id="JAPDOD010000046">
    <property type="protein sequence ID" value="MDA0165404.1"/>
    <property type="molecule type" value="Genomic_DNA"/>
</dbReference>
<gene>
    <name evidence="1" type="ORF">OM076_34360</name>
</gene>
<dbReference type="AlphaFoldDB" id="A0A9X3S464"/>
<evidence type="ECO:0000313" key="2">
    <source>
        <dbReference type="Proteomes" id="UP001149140"/>
    </source>
</evidence>
<accession>A0A9X3S464</accession>
<keyword evidence="2" id="KW-1185">Reference proteome</keyword>
<reference evidence="1" key="1">
    <citation type="submission" date="2022-10" db="EMBL/GenBank/DDBJ databases">
        <title>The WGS of Solirubrobacter ginsenosidimutans DSM 21036.</title>
        <authorList>
            <person name="Jiang Z."/>
        </authorList>
    </citation>
    <scope>NUCLEOTIDE SEQUENCE</scope>
    <source>
        <strain evidence="1">DSM 21036</strain>
    </source>
</reference>
<name>A0A9X3S464_9ACTN</name>